<feature type="compositionally biased region" description="Polar residues" evidence="1">
    <location>
        <begin position="43"/>
        <end position="57"/>
    </location>
</feature>
<dbReference type="Proteomes" id="UP000258309">
    <property type="component" value="Unassembled WGS sequence"/>
</dbReference>
<feature type="non-terminal residue" evidence="2">
    <location>
        <position position="1"/>
    </location>
</feature>
<gene>
    <name evidence="2" type="ORF">B7463_g4969</name>
</gene>
<feature type="non-terminal residue" evidence="2">
    <location>
        <position position="98"/>
    </location>
</feature>
<evidence type="ECO:0000313" key="2">
    <source>
        <dbReference type="EMBL" id="RFU31373.1"/>
    </source>
</evidence>
<evidence type="ECO:0000313" key="3">
    <source>
        <dbReference type="Proteomes" id="UP000258309"/>
    </source>
</evidence>
<feature type="region of interest" description="Disordered" evidence="1">
    <location>
        <begin position="1"/>
        <end position="57"/>
    </location>
</feature>
<feature type="compositionally biased region" description="Basic and acidic residues" evidence="1">
    <location>
        <begin position="24"/>
        <end position="41"/>
    </location>
</feature>
<protein>
    <submittedName>
        <fullName evidence="2">Uncharacterized protein</fullName>
    </submittedName>
</protein>
<keyword evidence="3" id="KW-1185">Reference proteome</keyword>
<reference evidence="2 3" key="1">
    <citation type="submission" date="2018-05" db="EMBL/GenBank/DDBJ databases">
        <title>Draft genome sequence of Scytalidium lignicola DSM 105466, a ubiquitous saprotrophic fungus.</title>
        <authorList>
            <person name="Buettner E."/>
            <person name="Gebauer A.M."/>
            <person name="Hofrichter M."/>
            <person name="Liers C."/>
            <person name="Kellner H."/>
        </authorList>
    </citation>
    <scope>NUCLEOTIDE SEQUENCE [LARGE SCALE GENOMIC DNA]</scope>
    <source>
        <strain evidence="2 3">DSM 105466</strain>
    </source>
</reference>
<sequence>MEAFEAVNPPVLLHHSPSVSTTESRTKHSDHSARSYKHLRDVQSPTNDPLNVTSPSTSPLELKVAISAPTNTRAAIRLAEHALDARGKAESESRQEGG</sequence>
<dbReference type="EMBL" id="NCSJ02000077">
    <property type="protein sequence ID" value="RFU31373.1"/>
    <property type="molecule type" value="Genomic_DNA"/>
</dbReference>
<evidence type="ECO:0000256" key="1">
    <source>
        <dbReference type="SAM" id="MobiDB-lite"/>
    </source>
</evidence>
<accession>A0A3E2HDY9</accession>
<proteinExistence type="predicted"/>
<organism evidence="2 3">
    <name type="scientific">Scytalidium lignicola</name>
    <name type="common">Hyphomycete</name>
    <dbReference type="NCBI Taxonomy" id="5539"/>
    <lineage>
        <taxon>Eukaryota</taxon>
        <taxon>Fungi</taxon>
        <taxon>Dikarya</taxon>
        <taxon>Ascomycota</taxon>
        <taxon>Pezizomycotina</taxon>
        <taxon>Leotiomycetes</taxon>
        <taxon>Leotiomycetes incertae sedis</taxon>
        <taxon>Scytalidium</taxon>
    </lineage>
</organism>
<dbReference type="AlphaFoldDB" id="A0A3E2HDY9"/>
<comment type="caution">
    <text evidence="2">The sequence shown here is derived from an EMBL/GenBank/DDBJ whole genome shotgun (WGS) entry which is preliminary data.</text>
</comment>
<name>A0A3E2HDY9_SCYLI</name>